<comment type="caution">
    <text evidence="2">The sequence shown here is derived from an EMBL/GenBank/DDBJ whole genome shotgun (WGS) entry which is preliminary data.</text>
</comment>
<keyword evidence="3" id="KW-1185">Reference proteome</keyword>
<evidence type="ECO:0000256" key="1">
    <source>
        <dbReference type="SAM" id="SignalP"/>
    </source>
</evidence>
<proteinExistence type="predicted"/>
<dbReference type="PROSITE" id="PS51257">
    <property type="entry name" value="PROKAR_LIPOPROTEIN"/>
    <property type="match status" value="1"/>
</dbReference>
<gene>
    <name evidence="2" type="ORF">LLW17_10250</name>
</gene>
<feature type="chain" id="PRO_5045090340" evidence="1">
    <location>
        <begin position="28"/>
        <end position="324"/>
    </location>
</feature>
<dbReference type="EMBL" id="JAJGMW010000011">
    <property type="protein sequence ID" value="MCC4213099.1"/>
    <property type="molecule type" value="Genomic_DNA"/>
</dbReference>
<organism evidence="2 3">
    <name type="scientific">Leeuwenhoekiella parthenopeia</name>
    <dbReference type="NCBI Taxonomy" id="2890320"/>
    <lineage>
        <taxon>Bacteria</taxon>
        <taxon>Pseudomonadati</taxon>
        <taxon>Bacteroidota</taxon>
        <taxon>Flavobacteriia</taxon>
        <taxon>Flavobacteriales</taxon>
        <taxon>Flavobacteriaceae</taxon>
        <taxon>Leeuwenhoekiella</taxon>
    </lineage>
</organism>
<dbReference type="Proteomes" id="UP001197770">
    <property type="component" value="Unassembled WGS sequence"/>
</dbReference>
<dbReference type="InterPro" id="IPR025366">
    <property type="entry name" value="DUF4270"/>
</dbReference>
<protein>
    <submittedName>
        <fullName evidence="2">DUF4270 domain-containing protein</fullName>
    </submittedName>
</protein>
<keyword evidence="1" id="KW-0732">Signal</keyword>
<accession>A0ABS8GT43</accession>
<feature type="signal peptide" evidence="1">
    <location>
        <begin position="1"/>
        <end position="27"/>
    </location>
</feature>
<name>A0ABS8GT43_9FLAO</name>
<sequence>MSRNKSTLLTAIVIALLLFMSCSEEDASITVGEDWIQSDTRVIYIDTIEVNSSTFKFDSLAVSSTDRLLLGSYQDPIFGKTESKIFTQLANSTYTLDRDAVFDSIALILHYDDYYYNDTTQVQSLKVYELLQSIKPSDDGSFYTTTSFDYDENPVGKLVFIPQPTREDSLHLRLNDSYGRLLFSELRDNEINNSDEFLNAHRGLLLSPGANNTVILGFLPTSSVRLYYSLPDELEDDTLNYFDMDFNSSYSFHAISSDRTGTYFETLKDQENVVSSTEAGGMSYVQGGVGLATRIEIPNLSGLDYIEGKGTEHPPICRAVFSLN</sequence>
<evidence type="ECO:0000313" key="2">
    <source>
        <dbReference type="EMBL" id="MCC4213099.1"/>
    </source>
</evidence>
<evidence type="ECO:0000313" key="3">
    <source>
        <dbReference type="Proteomes" id="UP001197770"/>
    </source>
</evidence>
<dbReference type="RefSeq" id="WP_228230164.1">
    <property type="nucleotide sequence ID" value="NZ_JAJGMW010000011.1"/>
</dbReference>
<reference evidence="2 3" key="1">
    <citation type="submission" date="2021-11" db="EMBL/GenBank/DDBJ databases">
        <title>Seasonal and diel survey of microbial diversity of the Tyrrhenian coast.</title>
        <authorList>
            <person name="Gattoni G."/>
            <person name="Corral P."/>
        </authorList>
    </citation>
    <scope>NUCLEOTIDE SEQUENCE [LARGE SCALE GENOMIC DNA]</scope>
    <source>
        <strain evidence="2 3">Mr9</strain>
    </source>
</reference>
<dbReference type="Pfam" id="PF14092">
    <property type="entry name" value="DUF4270"/>
    <property type="match status" value="1"/>
</dbReference>